<proteinExistence type="inferred from homology"/>
<evidence type="ECO:0000256" key="4">
    <source>
        <dbReference type="ARBA" id="ARBA00022512"/>
    </source>
</evidence>
<dbReference type="STRING" id="4536.A0A0E0FL08"/>
<dbReference type="InterPro" id="IPR004963">
    <property type="entry name" value="PAE/NOTUM"/>
</dbReference>
<evidence type="ECO:0000256" key="2">
    <source>
        <dbReference type="ARBA" id="ARBA00004191"/>
    </source>
</evidence>
<keyword evidence="4 5" id="KW-0134">Cell wall</keyword>
<name>A0A0E0FL08_ORYNI</name>
<keyword evidence="7" id="KW-1185">Reference proteome</keyword>
<keyword evidence="5" id="KW-0378">Hydrolase</keyword>
<evidence type="ECO:0000256" key="5">
    <source>
        <dbReference type="RuleBase" id="RU363114"/>
    </source>
</evidence>
<reference evidence="6" key="2">
    <citation type="submission" date="2018-04" db="EMBL/GenBank/DDBJ databases">
        <title>OnivRS2 (Oryza nivara Reference Sequence Version 2).</title>
        <authorList>
            <person name="Zhang J."/>
            <person name="Kudrna D."/>
            <person name="Lee S."/>
            <person name="Talag J."/>
            <person name="Rajasekar S."/>
            <person name="Welchert J."/>
            <person name="Hsing Y.-I."/>
            <person name="Wing R.A."/>
        </authorList>
    </citation>
    <scope>NUCLEOTIDE SEQUENCE [LARGE SCALE GENOMIC DNA]</scope>
</reference>
<dbReference type="PANTHER" id="PTHR21562:SF95">
    <property type="entry name" value="PECTIN ACETYLESTERASE"/>
    <property type="match status" value="1"/>
</dbReference>
<sequence>MAMRERIGVTKLHHHLLLLVLLLVVAAAGGGSVQAAEEDEMSGRRRRSRRRRAADVMVPITILNSAVDKGAVCMDGTPPAYHLDPGSGGGNRSWVVNLEGGGWCNNARTCRFRTASRHGSSDHMERRIAFTGIMSSAAADNPGPSISSPPPPSRTLDQSVYAYANQTKWQRTDFHSWNRVKIRYCDSGSFAGDAFDEGLKLQFRGQRIWGAVIQHLLDVGMASAEHVLLTGCSAGGLAAILHCDQLRALLPAAATVKCLSDGGLFLDAVDVAGGRSLRSYYGDVVGLQAVAPNLPETCTDHLDATSCFFPQNIIDGIKTPIFLLNAAYDVWQIEQSLAPNAADTSGTWRVCKFNRAACNASQLQFLQGFRDQMVAAVRVFSESRSNGLFINSCFAHCQSELTATWNGGSPALQNKGIAKSVGDWYFGRAEVKAIDCPYPCDKTCHNII</sequence>
<feature type="signal peptide" evidence="5">
    <location>
        <begin position="1"/>
        <end position="35"/>
    </location>
</feature>
<evidence type="ECO:0000256" key="3">
    <source>
        <dbReference type="ARBA" id="ARBA00005784"/>
    </source>
</evidence>
<dbReference type="Proteomes" id="UP000006591">
    <property type="component" value="Chromosome 1"/>
</dbReference>
<comment type="subcellular location">
    <subcellularLocation>
        <location evidence="2 5">Secreted</location>
        <location evidence="2 5">Cell wall</location>
    </subcellularLocation>
</comment>
<evidence type="ECO:0000313" key="7">
    <source>
        <dbReference type="Proteomes" id="UP000006591"/>
    </source>
</evidence>
<dbReference type="Pfam" id="PF03283">
    <property type="entry name" value="PAE"/>
    <property type="match status" value="2"/>
</dbReference>
<dbReference type="Gramene" id="ONIVA01G16100.1">
    <property type="protein sequence ID" value="ONIVA01G16100.1"/>
    <property type="gene ID" value="ONIVA01G16100"/>
</dbReference>
<keyword evidence="5" id="KW-0964">Secreted</keyword>
<dbReference type="AlphaFoldDB" id="A0A0E0FL08"/>
<dbReference type="GO" id="GO:0009505">
    <property type="term" value="C:plant-type cell wall"/>
    <property type="evidence" value="ECO:0007669"/>
    <property type="project" value="TreeGrafter"/>
</dbReference>
<dbReference type="PANTHER" id="PTHR21562">
    <property type="entry name" value="NOTUM-RELATED"/>
    <property type="match status" value="1"/>
</dbReference>
<dbReference type="EC" id="3.1.1.-" evidence="5"/>
<reference evidence="6" key="1">
    <citation type="submission" date="2015-04" db="UniProtKB">
        <authorList>
            <consortium name="EnsemblPlants"/>
        </authorList>
    </citation>
    <scope>IDENTIFICATION</scope>
    <source>
        <strain evidence="6">SL10</strain>
    </source>
</reference>
<dbReference type="InterPro" id="IPR029058">
    <property type="entry name" value="AB_hydrolase_fold"/>
</dbReference>
<evidence type="ECO:0000256" key="1">
    <source>
        <dbReference type="ARBA" id="ARBA00003534"/>
    </source>
</evidence>
<keyword evidence="5" id="KW-0961">Cell wall biogenesis/degradation</keyword>
<dbReference type="EnsemblPlants" id="ONIVA01G16100.1">
    <property type="protein sequence ID" value="ONIVA01G16100.1"/>
    <property type="gene ID" value="ONIVA01G16100"/>
</dbReference>
<dbReference type="HOGENOM" id="CLU_031008_0_1_1"/>
<comment type="function">
    <text evidence="1 5">Hydrolyzes acetyl esters in homogalacturonan regions of pectin. In type I primary cell wall, galacturonic acid residues of pectin can be acetylated at the O-2 and O-3 positions. Decreasing the degree of acetylation of pectin gels in vitro alters their physical properties.</text>
</comment>
<organism evidence="6">
    <name type="scientific">Oryza nivara</name>
    <name type="common">Indian wild rice</name>
    <name type="synonym">Oryza sativa f. spontanea</name>
    <dbReference type="NCBI Taxonomy" id="4536"/>
    <lineage>
        <taxon>Eukaryota</taxon>
        <taxon>Viridiplantae</taxon>
        <taxon>Streptophyta</taxon>
        <taxon>Embryophyta</taxon>
        <taxon>Tracheophyta</taxon>
        <taxon>Spermatophyta</taxon>
        <taxon>Magnoliopsida</taxon>
        <taxon>Liliopsida</taxon>
        <taxon>Poales</taxon>
        <taxon>Poaceae</taxon>
        <taxon>BOP clade</taxon>
        <taxon>Oryzoideae</taxon>
        <taxon>Oryzeae</taxon>
        <taxon>Oryzinae</taxon>
        <taxon>Oryza</taxon>
    </lineage>
</organism>
<dbReference type="SUPFAM" id="SSF53474">
    <property type="entry name" value="alpha/beta-Hydrolases"/>
    <property type="match status" value="1"/>
</dbReference>
<dbReference type="OMA" id="ELTATWN"/>
<dbReference type="GO" id="GO:0052793">
    <property type="term" value="F:pectin acetylesterase activity"/>
    <property type="evidence" value="ECO:0007669"/>
    <property type="project" value="TreeGrafter"/>
</dbReference>
<accession>A0A0E0FL08</accession>
<feature type="chain" id="PRO_5008809790" description="Pectin acetylesterase" evidence="5">
    <location>
        <begin position="36"/>
        <end position="448"/>
    </location>
</feature>
<dbReference type="eggNOG" id="KOG4287">
    <property type="taxonomic scope" value="Eukaryota"/>
</dbReference>
<keyword evidence="5" id="KW-0732">Signal</keyword>
<dbReference type="GO" id="GO:0071555">
    <property type="term" value="P:cell wall organization"/>
    <property type="evidence" value="ECO:0007669"/>
    <property type="project" value="UniProtKB-KW"/>
</dbReference>
<evidence type="ECO:0000313" key="6">
    <source>
        <dbReference type="EnsemblPlants" id="ONIVA01G16100.1"/>
    </source>
</evidence>
<protein>
    <recommendedName>
        <fullName evidence="5">Pectin acetylesterase</fullName>
        <ecNumber evidence="5">3.1.1.-</ecNumber>
    </recommendedName>
</protein>
<comment type="similarity">
    <text evidence="3 5">Belongs to the pectinacetylesterase family.</text>
</comment>